<comment type="caution">
    <text evidence="1">The sequence shown here is derived from an EMBL/GenBank/DDBJ whole genome shotgun (WGS) entry which is preliminary data.</text>
</comment>
<dbReference type="RefSeq" id="WP_115604831.1">
    <property type="nucleotide sequence ID" value="NZ_SADD01000006.1"/>
</dbReference>
<keyword evidence="2" id="KW-1185">Reference proteome</keyword>
<accession>A0ABY0CS84</accession>
<name>A0ABY0CS84_9DELT</name>
<protein>
    <submittedName>
        <fullName evidence="1">Uncharacterized protein</fullName>
    </submittedName>
</protein>
<organism evidence="1 2">
    <name type="scientific">Lujinxingia sediminis</name>
    <dbReference type="NCBI Taxonomy" id="2480984"/>
    <lineage>
        <taxon>Bacteria</taxon>
        <taxon>Deltaproteobacteria</taxon>
        <taxon>Bradymonadales</taxon>
        <taxon>Lujinxingiaceae</taxon>
        <taxon>Lujinxingia</taxon>
    </lineage>
</organism>
<evidence type="ECO:0000313" key="2">
    <source>
        <dbReference type="Proteomes" id="UP000282926"/>
    </source>
</evidence>
<reference evidence="1 2" key="1">
    <citation type="submission" date="2019-01" db="EMBL/GenBank/DDBJ databases">
        <title>Lujinxingia litoralis gen. nov., sp. nov. and Lujinxingia sediminis gen. nov., sp. nov., new members in the order Bradymonadales, isolated from coastal sediment.</title>
        <authorList>
            <person name="Li C.-M."/>
        </authorList>
    </citation>
    <scope>NUCLEOTIDE SEQUENCE [LARGE SCALE GENOMIC DNA]</scope>
    <source>
        <strain evidence="1 2">SEH01</strain>
    </source>
</reference>
<dbReference type="EMBL" id="SADD01000006">
    <property type="protein sequence ID" value="RVU43669.1"/>
    <property type="molecule type" value="Genomic_DNA"/>
</dbReference>
<evidence type="ECO:0000313" key="1">
    <source>
        <dbReference type="EMBL" id="RVU43669.1"/>
    </source>
</evidence>
<gene>
    <name evidence="1" type="ORF">EA187_12650</name>
</gene>
<dbReference type="Proteomes" id="UP000282926">
    <property type="component" value="Unassembled WGS sequence"/>
</dbReference>
<sequence>MDEQEKATLLAICDEQGVDAIDVRVRGAVLVVEPPERGALPSVEVLRGLAATLAERGYRYVTVDLASWTRGGDEQ</sequence>
<proteinExistence type="predicted"/>